<organism evidence="2 3">
    <name type="scientific">Metarhizobium album</name>
    <dbReference type="NCBI Taxonomy" id="2182425"/>
    <lineage>
        <taxon>Bacteria</taxon>
        <taxon>Pseudomonadati</taxon>
        <taxon>Pseudomonadota</taxon>
        <taxon>Alphaproteobacteria</taxon>
        <taxon>Hyphomicrobiales</taxon>
        <taxon>Rhizobiaceae</taxon>
        <taxon>Metarhizobium</taxon>
    </lineage>
</organism>
<dbReference type="OrthoDB" id="101972at2"/>
<keyword evidence="3" id="KW-1185">Reference proteome</keyword>
<sequence length="473" mass="51432">MTLHGSFLPQARFGEPGIPVPRFAVIGRGFSGLMMAIALLRVVRRPFDLQLFDPNPNVSGGQALASLQIGEILNSRVRDLSVADGDPDDFNRWLLDNAEFRSAVSAAIPGFHQIFVPKSIFSDYAYRRFSEALASRRDVTVRICTDVVQTVDRMPDGRYHIATCDGEPALYDTVVLATGYGTGHAAAPAEPVVEGTVRARRLVDCPHALLLGSGIRVVDRLFQLRDSGFAGRITILTAHGFLPQSHTRLAADPVELTAPLPANLRDIVRHLRQACQQAEASGQDWQSVMNAFRKQARSLWRSLPARQKRQFNRHLRAIYDSHRNRLPEPHYLRLQRELAIGNTTIRKGRAGPVTSKGAMVRWRDTASDEFLAADPVIDCRCAAPDLAAPLLAGLLQAGLAVPDELGLGLLVNATGQLLVDGKPTDDLYAVGPLGLGSLPDIDLVPEIVSQAYAAAERVADRCLDVGLGVGKAC</sequence>
<evidence type="ECO:0000313" key="2">
    <source>
        <dbReference type="EMBL" id="PWE55664.1"/>
    </source>
</evidence>
<protein>
    <recommendedName>
        <fullName evidence="1">FAD-dependent urate hydroxylase HpyO/Asp monooxygenase CreE-like FAD/NAD(P)-binding domain-containing protein</fullName>
    </recommendedName>
</protein>
<proteinExistence type="predicted"/>
<dbReference type="InterPro" id="IPR052189">
    <property type="entry name" value="L-asp_N-monooxygenase_NS-form"/>
</dbReference>
<evidence type="ECO:0000313" key="3">
    <source>
        <dbReference type="Proteomes" id="UP000245252"/>
    </source>
</evidence>
<feature type="domain" description="FAD-dependent urate hydroxylase HpyO/Asp monooxygenase CreE-like FAD/NAD(P)-binding" evidence="1">
    <location>
        <begin position="24"/>
        <end position="180"/>
    </location>
</feature>
<dbReference type="PANTHER" id="PTHR40254:SF1">
    <property type="entry name" value="BLR0577 PROTEIN"/>
    <property type="match status" value="1"/>
</dbReference>
<dbReference type="PANTHER" id="PTHR40254">
    <property type="entry name" value="BLR0577 PROTEIN"/>
    <property type="match status" value="1"/>
</dbReference>
<dbReference type="Proteomes" id="UP000245252">
    <property type="component" value="Unassembled WGS sequence"/>
</dbReference>
<dbReference type="RefSeq" id="WP_109458741.1">
    <property type="nucleotide sequence ID" value="NZ_QFBC01000005.1"/>
</dbReference>
<dbReference type="InterPro" id="IPR038732">
    <property type="entry name" value="HpyO/CreE_NAD-binding"/>
</dbReference>
<accession>A0A2U2DQT0</accession>
<dbReference type="SUPFAM" id="SSF51905">
    <property type="entry name" value="FAD/NAD(P)-binding domain"/>
    <property type="match status" value="1"/>
</dbReference>
<dbReference type="AlphaFoldDB" id="A0A2U2DQT0"/>
<evidence type="ECO:0000259" key="1">
    <source>
        <dbReference type="Pfam" id="PF13454"/>
    </source>
</evidence>
<comment type="caution">
    <text evidence="2">The sequence shown here is derived from an EMBL/GenBank/DDBJ whole genome shotgun (WGS) entry which is preliminary data.</text>
</comment>
<dbReference type="Pfam" id="PF13454">
    <property type="entry name" value="NAD_binding_9"/>
    <property type="match status" value="1"/>
</dbReference>
<name>A0A2U2DQT0_9HYPH</name>
<dbReference type="InterPro" id="IPR036188">
    <property type="entry name" value="FAD/NAD-bd_sf"/>
</dbReference>
<reference evidence="2 3" key="1">
    <citation type="submission" date="2018-05" db="EMBL/GenBank/DDBJ databases">
        <title>The draft genome of strain NS-104.</title>
        <authorList>
            <person name="Hang P."/>
            <person name="Jiang J."/>
        </authorList>
    </citation>
    <scope>NUCLEOTIDE SEQUENCE [LARGE SCALE GENOMIC DNA]</scope>
    <source>
        <strain evidence="2 3">NS-104</strain>
    </source>
</reference>
<gene>
    <name evidence="2" type="ORF">DEM27_13340</name>
</gene>
<dbReference type="EMBL" id="QFBC01000005">
    <property type="protein sequence ID" value="PWE55664.1"/>
    <property type="molecule type" value="Genomic_DNA"/>
</dbReference>